<comment type="caution">
    <text evidence="6">The sequence shown here is derived from an EMBL/GenBank/DDBJ whole genome shotgun (WGS) entry which is preliminary data.</text>
</comment>
<keyword evidence="2" id="KW-0597">Phosphoprotein</keyword>
<name>A0A9P5NKB2_GYMJU</name>
<reference evidence="6" key="1">
    <citation type="submission" date="2020-11" db="EMBL/GenBank/DDBJ databases">
        <authorList>
            <consortium name="DOE Joint Genome Institute"/>
            <person name="Ahrendt S."/>
            <person name="Riley R."/>
            <person name="Andreopoulos W."/>
            <person name="LaButti K."/>
            <person name="Pangilinan J."/>
            <person name="Ruiz-duenas F.J."/>
            <person name="Barrasa J.M."/>
            <person name="Sanchez-Garcia M."/>
            <person name="Camarero S."/>
            <person name="Miyauchi S."/>
            <person name="Serrano A."/>
            <person name="Linde D."/>
            <person name="Babiker R."/>
            <person name="Drula E."/>
            <person name="Ayuso-Fernandez I."/>
            <person name="Pacheco R."/>
            <person name="Padilla G."/>
            <person name="Ferreira P."/>
            <person name="Barriuso J."/>
            <person name="Kellner H."/>
            <person name="Castanera R."/>
            <person name="Alfaro M."/>
            <person name="Ramirez L."/>
            <person name="Pisabarro A.G."/>
            <person name="Kuo A."/>
            <person name="Tritt A."/>
            <person name="Lipzen A."/>
            <person name="He G."/>
            <person name="Yan M."/>
            <person name="Ng V."/>
            <person name="Cullen D."/>
            <person name="Martin F."/>
            <person name="Rosso M.-N."/>
            <person name="Henrissat B."/>
            <person name="Hibbett D."/>
            <person name="Martinez A.T."/>
            <person name="Grigoriev I.V."/>
        </authorList>
    </citation>
    <scope>NUCLEOTIDE SEQUENCE</scope>
    <source>
        <strain evidence="6">AH 44721</strain>
    </source>
</reference>
<feature type="region of interest" description="Disordered" evidence="3">
    <location>
        <begin position="1"/>
        <end position="21"/>
    </location>
</feature>
<dbReference type="InterPro" id="IPR013120">
    <property type="entry name" value="FAR_NAD-bd"/>
</dbReference>
<dbReference type="InterPro" id="IPR000873">
    <property type="entry name" value="AMP-dep_synth/lig_dom"/>
</dbReference>
<dbReference type="InterPro" id="IPR042099">
    <property type="entry name" value="ANL_N_sf"/>
</dbReference>
<organism evidence="6 7">
    <name type="scientific">Gymnopilus junonius</name>
    <name type="common">Spectacular rustgill mushroom</name>
    <name type="synonym">Gymnopilus spectabilis subsp. junonius</name>
    <dbReference type="NCBI Taxonomy" id="109634"/>
    <lineage>
        <taxon>Eukaryota</taxon>
        <taxon>Fungi</taxon>
        <taxon>Dikarya</taxon>
        <taxon>Basidiomycota</taxon>
        <taxon>Agaricomycotina</taxon>
        <taxon>Agaricomycetes</taxon>
        <taxon>Agaricomycetidae</taxon>
        <taxon>Agaricales</taxon>
        <taxon>Agaricineae</taxon>
        <taxon>Hymenogastraceae</taxon>
        <taxon>Gymnopilus</taxon>
    </lineage>
</organism>
<dbReference type="InterPro" id="IPR051414">
    <property type="entry name" value="Adenylate-forming_Reductase"/>
</dbReference>
<dbReference type="Pfam" id="PF07993">
    <property type="entry name" value="NAD_binding_4"/>
    <property type="match status" value="1"/>
</dbReference>
<feature type="domain" description="AMP-dependent synthetase/ligase" evidence="4">
    <location>
        <begin position="88"/>
        <end position="357"/>
    </location>
</feature>
<keyword evidence="7" id="KW-1185">Reference proteome</keyword>
<evidence type="ECO:0000259" key="4">
    <source>
        <dbReference type="Pfam" id="PF00501"/>
    </source>
</evidence>
<dbReference type="SUPFAM" id="SSF56801">
    <property type="entry name" value="Acetyl-CoA synthetase-like"/>
    <property type="match status" value="1"/>
</dbReference>
<evidence type="ECO:0000256" key="1">
    <source>
        <dbReference type="ARBA" id="ARBA00022450"/>
    </source>
</evidence>
<dbReference type="PANTHER" id="PTHR43439">
    <property type="entry name" value="PHENYLACETATE-COENZYME A LIGASE"/>
    <property type="match status" value="1"/>
</dbReference>
<evidence type="ECO:0000256" key="2">
    <source>
        <dbReference type="ARBA" id="ARBA00022553"/>
    </source>
</evidence>
<dbReference type="AlphaFoldDB" id="A0A9P5NKB2"/>
<evidence type="ECO:0000313" key="6">
    <source>
        <dbReference type="EMBL" id="KAF8890513.1"/>
    </source>
</evidence>
<gene>
    <name evidence="6" type="ORF">CPB84DRAFT_1849102</name>
</gene>
<dbReference type="InterPro" id="IPR036291">
    <property type="entry name" value="NAD(P)-bd_dom_sf"/>
</dbReference>
<dbReference type="EMBL" id="JADNYJ010000075">
    <property type="protein sequence ID" value="KAF8890513.1"/>
    <property type="molecule type" value="Genomic_DNA"/>
</dbReference>
<evidence type="ECO:0000256" key="3">
    <source>
        <dbReference type="SAM" id="MobiDB-lite"/>
    </source>
</evidence>
<protein>
    <recommendedName>
        <fullName evidence="8">Acetyl-CoA synthetase-like protein</fullName>
    </recommendedName>
</protein>
<evidence type="ECO:0008006" key="8">
    <source>
        <dbReference type="Google" id="ProtNLM"/>
    </source>
</evidence>
<dbReference type="OrthoDB" id="429813at2759"/>
<accession>A0A9P5NKB2</accession>
<dbReference type="SUPFAM" id="SSF51735">
    <property type="entry name" value="NAD(P)-binding Rossmann-fold domains"/>
    <property type="match status" value="1"/>
</dbReference>
<proteinExistence type="predicted"/>
<feature type="domain" description="Thioester reductase (TE)" evidence="5">
    <location>
        <begin position="709"/>
        <end position="951"/>
    </location>
</feature>
<evidence type="ECO:0000259" key="5">
    <source>
        <dbReference type="Pfam" id="PF07993"/>
    </source>
</evidence>
<dbReference type="Gene3D" id="3.40.50.12780">
    <property type="entry name" value="N-terminal domain of ligase-like"/>
    <property type="match status" value="1"/>
</dbReference>
<dbReference type="Proteomes" id="UP000724874">
    <property type="component" value="Unassembled WGS sequence"/>
</dbReference>
<dbReference type="Gene3D" id="3.40.50.720">
    <property type="entry name" value="NAD(P)-binding Rossmann-like Domain"/>
    <property type="match status" value="1"/>
</dbReference>
<sequence length="1092" mass="119912">MGAGTANIIPPAPQTQAQSSKTFSIPPLDGSLTLPEIFDWHAQHSKEHRLFVFAQENGEIRNILWPEAVRAIHVGARIIRRIMDWKAGMKDIPVVAVLAASDTISYFTTAVAILRAGYTVFPISPRNSPAAVAHLLHKVGVGHLLVGHEQSIIDLANGSLELLSSEYPDIPKPKRTSVPLFEDLYLESNNDADDIPFEKRGLNDITVYMHSSGSTNFPKPIAWTNRRLIEFGIQPFFGGRDITNLVFSWHAVPMYHGMGLIQTCWAAACGHVGSALEPKSPAQIPTQQAHFEAAVATKSDVIFCAWSRKPEYVKWLSGISGVLFGGGPLNKRIGDYLTSEGVKVFTAYGLTEAGLPNPLLPANIDKDWEYFSFAKNVTAEMVPQDTGLYELILVSNLYDHPSVTNTKINGVDAYATSDLFIQHPQKPGYWKVYGRSDDQIMHSSGEKTNPGPLETILNQDPHIQSSVMFGRGQFQAGVVIEPKTEFKFDPDDQAKLAEFRNVIWPTVQRMNEFAPQHSRLFKEMIMVSKPSKPFQYTVKNTPRRPFILNEYAEEIKALYDAVADSTQSSIPPPADWELTTTLDFVRLVVNKVMIHGVQDDEDIFQRGCDSLQATWIRNSLLRALHDSAHIDTRHMVDNFVYNYPTITSLGTFIYALATGTDSHTPVSTERRAAAMKAMVEKYTSSGFPAYKVPPVSNGNDQLPGDIVLVTGTTGALGTYLLAELVENPAVSKIYALNRPSGSGPLTARERQEKALLGRGLKASVILGSDKVVLVETDLSIPGFGISTDLFREMKSSVTHIIHNAWPVDFNLALASFEKSVRGVRNLIDFSLTSPRSSPPTLVFTSSVGVFQNTASISSPSLPESAISPEVAVGTGYTESKWVSEEILLQASKKTPLRSVIIRVGQLCGGLNGAWNTSEWFPSLVQSAAACECFPGDERLVDWIPLQLAAKATIDFTKYEGPGSSAIVHLVHPRPTSWSLLSKIIATDLGVDLVPFVAWLAKLEELGKGSDTSEEQIDVEALRKIPALRLLPFYKPMAIHEEGSIAGLGFKKLNSEKAVAMSETLANPNVSRVGEENVKAWLGYWKSVGFISV</sequence>
<dbReference type="Pfam" id="PF00501">
    <property type="entry name" value="AMP-binding"/>
    <property type="match status" value="1"/>
</dbReference>
<keyword evidence="1" id="KW-0596">Phosphopantetheine</keyword>
<evidence type="ECO:0000313" key="7">
    <source>
        <dbReference type="Proteomes" id="UP000724874"/>
    </source>
</evidence>
<dbReference type="Pfam" id="PF23562">
    <property type="entry name" value="AMP-binding_C_3"/>
    <property type="match status" value="1"/>
</dbReference>
<dbReference type="PANTHER" id="PTHR43439:SF2">
    <property type="entry name" value="ENZYME, PUTATIVE (JCVI)-RELATED"/>
    <property type="match status" value="1"/>
</dbReference>